<dbReference type="FunFam" id="3.40.50.1820:FF:000005">
    <property type="entry name" value="Prolyl endopeptidase"/>
    <property type="match status" value="1"/>
</dbReference>
<keyword evidence="11" id="KW-1185">Reference proteome</keyword>
<comment type="caution">
    <text evidence="8">The sequence shown here is derived from an EMBL/GenBank/DDBJ whole genome shotgun (WGS) entry which is preliminary data.</text>
</comment>
<comment type="similarity">
    <text evidence="1">Belongs to the peptidase S9A family.</text>
</comment>
<evidence type="ECO:0000313" key="9">
    <source>
        <dbReference type="EMBL" id="MCD8472236.1"/>
    </source>
</evidence>
<dbReference type="InterPro" id="IPR029058">
    <property type="entry name" value="AB_hydrolase_fold"/>
</dbReference>
<dbReference type="InterPro" id="IPR051543">
    <property type="entry name" value="Serine_Peptidase_S9A"/>
</dbReference>
<dbReference type="InterPro" id="IPR023302">
    <property type="entry name" value="Pept_S9A_N"/>
</dbReference>
<evidence type="ECO:0000256" key="1">
    <source>
        <dbReference type="ARBA" id="ARBA00005228"/>
    </source>
</evidence>
<keyword evidence="5" id="KW-0732">Signal</keyword>
<organism evidence="8 10">
    <name type="scientific">Xylella taiwanensis</name>
    <dbReference type="NCBI Taxonomy" id="1444770"/>
    <lineage>
        <taxon>Bacteria</taxon>
        <taxon>Pseudomonadati</taxon>
        <taxon>Pseudomonadota</taxon>
        <taxon>Gammaproteobacteria</taxon>
        <taxon>Lysobacterales</taxon>
        <taxon>Lysobacteraceae</taxon>
        <taxon>Xylella</taxon>
    </lineage>
</organism>
<dbReference type="RefSeq" id="WP_038271911.1">
    <property type="nucleotide sequence ID" value="NZ_CP053627.1"/>
</dbReference>
<dbReference type="Proteomes" id="UP001430701">
    <property type="component" value="Unassembled WGS sequence"/>
</dbReference>
<evidence type="ECO:0000313" key="10">
    <source>
        <dbReference type="Proteomes" id="UP000020406"/>
    </source>
</evidence>
<dbReference type="Pfam" id="PF00326">
    <property type="entry name" value="Peptidase_S9"/>
    <property type="match status" value="1"/>
</dbReference>
<evidence type="ECO:0000256" key="2">
    <source>
        <dbReference type="ARBA" id="ARBA00022670"/>
    </source>
</evidence>
<evidence type="ECO:0000256" key="5">
    <source>
        <dbReference type="SAM" id="SignalP"/>
    </source>
</evidence>
<evidence type="ECO:0000313" key="11">
    <source>
        <dbReference type="Proteomes" id="UP001430701"/>
    </source>
</evidence>
<dbReference type="SUPFAM" id="SSF53474">
    <property type="entry name" value="alpha/beta-Hydrolases"/>
    <property type="match status" value="1"/>
</dbReference>
<reference evidence="9" key="2">
    <citation type="submission" date="2021-11" db="EMBL/GenBank/DDBJ databases">
        <title>Genome sequence of Xylella taiwanensis PLS432.</title>
        <authorList>
            <person name="Weng L.-W."/>
            <person name="Su C.-C."/>
            <person name="Tsai C.-W."/>
            <person name="Kuo C.-H."/>
        </authorList>
    </citation>
    <scope>NUCLEOTIDE SEQUENCE</scope>
    <source>
        <strain evidence="9">PLS432</strain>
    </source>
</reference>
<dbReference type="PRINTS" id="PR00862">
    <property type="entry name" value="PROLIGOPTASE"/>
</dbReference>
<name>Z9JIN4_9GAMM</name>
<dbReference type="EMBL" id="JDSQ01000017">
    <property type="protein sequence ID" value="EWS77597.1"/>
    <property type="molecule type" value="Genomic_DNA"/>
</dbReference>
<feature type="chain" id="PRO_5004992032" evidence="5">
    <location>
        <begin position="20"/>
        <end position="719"/>
    </location>
</feature>
<evidence type="ECO:0000313" key="8">
    <source>
        <dbReference type="EMBL" id="EWS77597.1"/>
    </source>
</evidence>
<dbReference type="STRING" id="1444770.AF72_09905"/>
<evidence type="ECO:0000259" key="6">
    <source>
        <dbReference type="Pfam" id="PF00326"/>
    </source>
</evidence>
<dbReference type="GeneID" id="68901247"/>
<keyword evidence="3" id="KW-0378">Hydrolase</keyword>
<evidence type="ECO:0000256" key="4">
    <source>
        <dbReference type="ARBA" id="ARBA00022825"/>
    </source>
</evidence>
<dbReference type="KEGG" id="xtw:AB672_08085"/>
<feature type="domain" description="Peptidase S9A N-terminal" evidence="7">
    <location>
        <begin position="28"/>
        <end position="444"/>
    </location>
</feature>
<feature type="domain" description="Peptidase S9 prolyl oligopeptidase catalytic" evidence="6">
    <location>
        <begin position="502"/>
        <end position="717"/>
    </location>
</feature>
<dbReference type="GO" id="GO:0006508">
    <property type="term" value="P:proteolysis"/>
    <property type="evidence" value="ECO:0007669"/>
    <property type="project" value="UniProtKB-KW"/>
</dbReference>
<dbReference type="Pfam" id="PF02897">
    <property type="entry name" value="Peptidase_S9_N"/>
    <property type="match status" value="1"/>
</dbReference>
<proteinExistence type="inferred from homology"/>
<dbReference type="PANTHER" id="PTHR11757">
    <property type="entry name" value="PROTEASE FAMILY S9A OLIGOPEPTIDASE"/>
    <property type="match status" value="1"/>
</dbReference>
<dbReference type="eggNOG" id="COG1770">
    <property type="taxonomic scope" value="Bacteria"/>
</dbReference>
<dbReference type="PANTHER" id="PTHR11757:SF19">
    <property type="entry name" value="PROLYL ENDOPEPTIDASE-LIKE"/>
    <property type="match status" value="1"/>
</dbReference>
<keyword evidence="4" id="KW-0720">Serine protease</keyword>
<dbReference type="OrthoDB" id="9801421at2"/>
<dbReference type="AlphaFoldDB" id="Z9JIN4"/>
<dbReference type="PATRIC" id="fig|1444770.3.peg.2351"/>
<dbReference type="SUPFAM" id="SSF50993">
    <property type="entry name" value="Peptidase/esterase 'gauge' domain"/>
    <property type="match status" value="1"/>
</dbReference>
<dbReference type="Proteomes" id="UP000020406">
    <property type="component" value="Unassembled WGS sequence"/>
</dbReference>
<evidence type="ECO:0000256" key="3">
    <source>
        <dbReference type="ARBA" id="ARBA00022801"/>
    </source>
</evidence>
<protein>
    <submittedName>
        <fullName evidence="8 9">Peptidase</fullName>
    </submittedName>
</protein>
<dbReference type="GO" id="GO:0004252">
    <property type="term" value="F:serine-type endopeptidase activity"/>
    <property type="evidence" value="ECO:0007669"/>
    <property type="project" value="InterPro"/>
</dbReference>
<gene>
    <name evidence="8" type="ORF">AF72_09905</name>
    <name evidence="9" type="ORF">LPH55_01800</name>
</gene>
<dbReference type="EMBL" id="JAJPPU010000001">
    <property type="protein sequence ID" value="MCD8472236.1"/>
    <property type="molecule type" value="Genomic_DNA"/>
</dbReference>
<dbReference type="Gene3D" id="2.130.10.120">
    <property type="entry name" value="Prolyl oligopeptidase, N-terminal domain"/>
    <property type="match status" value="1"/>
</dbReference>
<reference evidence="8 10" key="1">
    <citation type="journal article" date="2014" name="Genome Announc.">
        <title>Draft Genome Sequence of Xylella fastidiosa Pear Leaf Scorch Strain in Taiwan.</title>
        <authorList>
            <person name="Su C.C."/>
            <person name="Deng W.L."/>
            <person name="Jan F.J."/>
            <person name="Chang C.J."/>
            <person name="Huang H."/>
            <person name="Chen J."/>
        </authorList>
    </citation>
    <scope>NUCLEOTIDE SEQUENCE [LARGE SCALE GENOMIC DNA]</scope>
    <source>
        <strain evidence="8 10">PLS229</strain>
    </source>
</reference>
<sequence length="719" mass="80866">MMIKLPLLFLSLMNVTAVAADSSAPIPPDIAQHPHAIKAPFGAIRNDNYYWLRDDTRTNTAVLNYLNAENAYADKVLEPLKPLKDTLYKEIVARIKQDDASVPYRKRGWFYYARFESGKDYPIHARRKAGPGLDAAAILAANASGDFTGEQVLLDVNALAAGKSYFSVGDAQVSPNNHLLAWAEDSVGRRQYTVRFKNLDTGSFYPDEINGVSPNVVWADDNKTLFYIENDPATLLTKRVKKHVLGTPVNTDVLVYEEHDDSFYMSIGRTRDEDYIVLSMESTVSSEMRYAPAAMPKDFTVLAPRERDVEYSADHFGGRWVIRTNADNAKNYKLVTAPSDATLRSQWRDWVAHDPAVFIEGFELFDGFTAIQERSQGLERVRLLKVDGQHSYVGADEPAYAMELSDNPESDSPWLRYTYTSLTTPATTYELNMRTGERRQLKQQPVIGYDPSQYVTERLWVTARDGVKVPVSLVYRKGFKKDGTAALYQYAYGSYGISTDPSFNLPVISLLDRGVVYVIAHIRGGQEMGRQWYDDGKLLHKQNTFNDFIDVTRSLVAEGYAAKERVAAAGGSAGGLLMGVVANQAPSDYRVMVAQVPFVDVVTTMLDPSIPLTTNEYDEWGNPEQKTYYDYMLTYSPYDNVLRQAYPALFVGTGLWDSQVQYWEPAKWVAKLRDENTGTLPIVFRVNMDAGHGGKSGRFRRYQELAESYAFVLNQLGVK</sequence>
<evidence type="ECO:0000259" key="7">
    <source>
        <dbReference type="Pfam" id="PF02897"/>
    </source>
</evidence>
<dbReference type="Gene3D" id="3.40.50.1820">
    <property type="entry name" value="alpha/beta hydrolase"/>
    <property type="match status" value="1"/>
</dbReference>
<dbReference type="InterPro" id="IPR001375">
    <property type="entry name" value="Peptidase_S9_cat"/>
</dbReference>
<keyword evidence="2" id="KW-0645">Protease</keyword>
<accession>Z9JIN4</accession>
<dbReference type="InterPro" id="IPR002470">
    <property type="entry name" value="Peptidase_S9A"/>
</dbReference>
<feature type="signal peptide" evidence="5">
    <location>
        <begin position="1"/>
        <end position="19"/>
    </location>
</feature>